<name>A0A2T5D932_ENTMU</name>
<evidence type="ECO:0000313" key="2">
    <source>
        <dbReference type="Proteomes" id="UP000244022"/>
    </source>
</evidence>
<protein>
    <submittedName>
        <fullName evidence="1">Uncharacterized protein</fullName>
    </submittedName>
</protein>
<reference evidence="1 2" key="1">
    <citation type="submission" date="2018-03" db="EMBL/GenBank/DDBJ databases">
        <title>Draft genome sequences of four Enterococcus mundtii strains isolated from beef slaughterhouses in Kenya.</title>
        <authorList>
            <person name="Wambui J."/>
            <person name="Stevens M."/>
            <person name="Njage P."/>
            <person name="Stephan R."/>
            <person name="Tasara T."/>
        </authorList>
    </citation>
    <scope>NUCLEOTIDE SEQUENCE [LARGE SCALE GENOMIC DNA]</scope>
    <source>
        <strain evidence="1 2">H18-EM</strain>
    </source>
</reference>
<dbReference type="AlphaFoldDB" id="A0A2T5D932"/>
<evidence type="ECO:0000313" key="1">
    <source>
        <dbReference type="EMBL" id="PTO34070.1"/>
    </source>
</evidence>
<dbReference type="EMBL" id="PYGR01000104">
    <property type="protein sequence ID" value="PTO34070.1"/>
    <property type="molecule type" value="Genomic_DNA"/>
</dbReference>
<dbReference type="Proteomes" id="UP000244022">
    <property type="component" value="Unassembled WGS sequence"/>
</dbReference>
<dbReference type="RefSeq" id="WP_108146551.1">
    <property type="nucleotide sequence ID" value="NZ_JADNDD010000001.1"/>
</dbReference>
<gene>
    <name evidence="1" type="ORF">C6N14_14045</name>
</gene>
<proteinExistence type="predicted"/>
<organism evidence="1 2">
    <name type="scientific">Enterococcus mundtii</name>
    <dbReference type="NCBI Taxonomy" id="53346"/>
    <lineage>
        <taxon>Bacteria</taxon>
        <taxon>Bacillati</taxon>
        <taxon>Bacillota</taxon>
        <taxon>Bacilli</taxon>
        <taxon>Lactobacillales</taxon>
        <taxon>Enterococcaceae</taxon>
        <taxon>Enterococcus</taxon>
    </lineage>
</organism>
<comment type="caution">
    <text evidence="1">The sequence shown here is derived from an EMBL/GenBank/DDBJ whole genome shotgun (WGS) entry which is preliminary data.</text>
</comment>
<accession>A0A2T5D932</accession>
<sequence length="160" mass="17357">MKKNLFFILFFVSTIFSGYKVFAGEQLVDNDAAAGQPGLSHIMSGNWTWISSGYFGDARISYDKSGAFYAYGFDPTNRTNVVNFYAYLANPAFESTAAYNVASPPGIGEGNTIEQYYAAVGWNWIGDLGATNWNLAANVGKPNNVNIQGGLGADAFKVTW</sequence>